<dbReference type="Gene3D" id="1.20.1540.10">
    <property type="entry name" value="Rhomboid-like"/>
    <property type="match status" value="1"/>
</dbReference>
<name>A0A081CF96_PSEA2</name>
<evidence type="ECO:0000256" key="5">
    <source>
        <dbReference type="ARBA" id="ARBA00022989"/>
    </source>
</evidence>
<organism evidence="7 8">
    <name type="scientific">Pseudozyma antarctica</name>
    <name type="common">Yeast</name>
    <name type="synonym">Candida antarctica</name>
    <dbReference type="NCBI Taxonomy" id="84753"/>
    <lineage>
        <taxon>Eukaryota</taxon>
        <taxon>Fungi</taxon>
        <taxon>Dikarya</taxon>
        <taxon>Basidiomycota</taxon>
        <taxon>Ustilaginomycotina</taxon>
        <taxon>Ustilaginomycetes</taxon>
        <taxon>Ustilaginales</taxon>
        <taxon>Ustilaginaceae</taxon>
        <taxon>Moesziomyces</taxon>
    </lineage>
</organism>
<evidence type="ECO:0000256" key="2">
    <source>
        <dbReference type="ARBA" id="ARBA00009045"/>
    </source>
</evidence>
<comment type="similarity">
    <text evidence="2">Belongs to the peptidase S54 family.</text>
</comment>
<dbReference type="GO" id="GO:0006465">
    <property type="term" value="P:signal peptide processing"/>
    <property type="evidence" value="ECO:0007669"/>
    <property type="project" value="TreeGrafter"/>
</dbReference>
<dbReference type="AlphaFoldDB" id="A0A081CF96"/>
<keyword evidence="8" id="KW-1185">Reference proteome</keyword>
<dbReference type="InterPro" id="IPR035952">
    <property type="entry name" value="Rhomboid-like_sf"/>
</dbReference>
<dbReference type="OrthoDB" id="418595at2759"/>
<evidence type="ECO:0000256" key="4">
    <source>
        <dbReference type="ARBA" id="ARBA00022801"/>
    </source>
</evidence>
<evidence type="ECO:0000256" key="1">
    <source>
        <dbReference type="ARBA" id="ARBA00004141"/>
    </source>
</evidence>
<dbReference type="GO" id="GO:0004252">
    <property type="term" value="F:serine-type endopeptidase activity"/>
    <property type="evidence" value="ECO:0007669"/>
    <property type="project" value="InterPro"/>
</dbReference>
<gene>
    <name evidence="7" type="ORF">PAN0_008c3559</name>
</gene>
<protein>
    <submittedName>
        <fullName evidence="7">Rhomboid-domain-containing protein</fullName>
    </submittedName>
</protein>
<evidence type="ECO:0000256" key="3">
    <source>
        <dbReference type="ARBA" id="ARBA00022692"/>
    </source>
</evidence>
<reference evidence="8" key="1">
    <citation type="journal article" date="2014" name="Genome Announc.">
        <title>Draft Genome Sequence of the Yeast Pseudozyma antarctica Type Strain JCM10317, a Producer of the Glycolipid Biosurfactants, Mannosylerythritol Lipids.</title>
        <authorList>
            <person name="Saika A."/>
            <person name="Koike H."/>
            <person name="Hori T."/>
            <person name="Fukuoka T."/>
            <person name="Sato S."/>
            <person name="Habe H."/>
            <person name="Kitamoto D."/>
            <person name="Morita T."/>
        </authorList>
    </citation>
    <scope>NUCLEOTIDE SEQUENCE [LARGE SCALE GENOMIC DNA]</scope>
    <source>
        <strain evidence="8">JCM 10317</strain>
    </source>
</reference>
<dbReference type="InterPro" id="IPR050925">
    <property type="entry name" value="Rhomboid_protease_S54"/>
</dbReference>
<evidence type="ECO:0000256" key="6">
    <source>
        <dbReference type="ARBA" id="ARBA00023136"/>
    </source>
</evidence>
<dbReference type="EMBL" id="DF830075">
    <property type="protein sequence ID" value="GAK65342.1"/>
    <property type="molecule type" value="Genomic_DNA"/>
</dbReference>
<keyword evidence="4" id="KW-0378">Hydrolase</keyword>
<keyword evidence="5" id="KW-1133">Transmembrane helix</keyword>
<dbReference type="GeneID" id="26304296"/>
<accession>A0A081CF96</accession>
<dbReference type="InterPro" id="IPR022764">
    <property type="entry name" value="Peptidase_S54_rhomboid_dom"/>
</dbReference>
<dbReference type="Proteomes" id="UP000053758">
    <property type="component" value="Unassembled WGS sequence"/>
</dbReference>
<dbReference type="PANTHER" id="PTHR43731">
    <property type="entry name" value="RHOMBOID PROTEASE"/>
    <property type="match status" value="1"/>
</dbReference>
<sequence>MKPSIRSWAAASCKLLGSTALNAPSAARAAASTSQHMQLRHASTRRHPDQGAACSSTLRFDPNRIAPSTHITRFSGMSATGNAGIKTRHPATAAGGQSSGLFRSFCTSQPSVPLQAAPLGLGIAAWVWSRMPRLRSESSPSRSSLRSRNQPSPLFHRPSPTPGGGGGSGGNPRRRPGPSWLASFAAHIDERFWSRFDPRAVIFAVVGVNVLVFVGWAWAREMLDRFGDPRPSISMAKHFLSGEINMGEGRWWTLLTNCFSHQAPTHLIFNMVTLGFMSPPVLALTGPTMFLLLYCGGGIISSVVSMVGKRVIETEEQQSRRPFSHGASGSVYAIMSTFACVQPRAQLLLFFVLPVPAWACVSGIFAWDVAQAVLNPGQRTDSAGHIGGVLAGILFWRFGLKGIQMH</sequence>
<dbReference type="SUPFAM" id="SSF144091">
    <property type="entry name" value="Rhomboid-like"/>
    <property type="match status" value="1"/>
</dbReference>
<comment type="subcellular location">
    <subcellularLocation>
        <location evidence="1">Membrane</location>
        <topology evidence="1">Multi-pass membrane protein</topology>
    </subcellularLocation>
</comment>
<dbReference type="GO" id="GO:0016020">
    <property type="term" value="C:membrane"/>
    <property type="evidence" value="ECO:0007669"/>
    <property type="project" value="UniProtKB-SubCell"/>
</dbReference>
<dbReference type="RefSeq" id="XP_014656546.1">
    <property type="nucleotide sequence ID" value="XM_014801060.1"/>
</dbReference>
<keyword evidence="6" id="KW-0472">Membrane</keyword>
<dbReference type="Pfam" id="PF01694">
    <property type="entry name" value="Rhomboid"/>
    <property type="match status" value="1"/>
</dbReference>
<evidence type="ECO:0000313" key="8">
    <source>
        <dbReference type="Proteomes" id="UP000053758"/>
    </source>
</evidence>
<dbReference type="HOGENOM" id="CLU_055068_7_0_1"/>
<dbReference type="PANTHER" id="PTHR43731:SF14">
    <property type="entry name" value="PRESENILIN-ASSOCIATED RHOMBOID-LIKE PROTEIN, MITOCHONDRIAL"/>
    <property type="match status" value="1"/>
</dbReference>
<proteinExistence type="inferred from homology"/>
<evidence type="ECO:0000313" key="7">
    <source>
        <dbReference type="EMBL" id="GAK65342.1"/>
    </source>
</evidence>
<keyword evidence="3" id="KW-0812">Transmembrane</keyword>